<dbReference type="Gene3D" id="3.80.10.10">
    <property type="entry name" value="Ribonuclease Inhibitor"/>
    <property type="match status" value="1"/>
</dbReference>
<dbReference type="InterPro" id="IPR032675">
    <property type="entry name" value="LRR_dom_sf"/>
</dbReference>
<sequence>MDTDVVEVNRALRHVDQLNHLLQVYTRRIAYLSIAAQNVRILRLTLPSLCRKPFPLIEYIDLEAAPDALHASRNYSLAQSPNLRTLWLAAIPFSFSNVIYENLTSLTIGEITIVPGDLRDAAKACPNLTVLHLDAVGIKLDGGEFIRFPRLESLRLANIAGPDGYLDWLDAPALSLIAISFCTLASHGVSTFDPSILRPFPTVRLLRCESLDAIPAPPFDGNVFQYVPGATTLALRDCCMGEGSLAAHLAAAVPAPLPALQTLVVGELESGGLEAVLRIVRHRIQHEVPLKEVQLGKDIREAMDAELLRTLEELVMVTTAPDVDDLDDS</sequence>
<dbReference type="SUPFAM" id="SSF52047">
    <property type="entry name" value="RNI-like"/>
    <property type="match status" value="1"/>
</dbReference>
<keyword evidence="2" id="KW-1185">Reference proteome</keyword>
<reference evidence="1 2" key="1">
    <citation type="submission" date="2021-08" db="EMBL/GenBank/DDBJ databases">
        <title>Draft Genome Sequence of Phanerochaete sordida strain YK-624.</title>
        <authorList>
            <person name="Mori T."/>
            <person name="Dohra H."/>
            <person name="Suzuki T."/>
            <person name="Kawagishi H."/>
            <person name="Hirai H."/>
        </authorList>
    </citation>
    <scope>NUCLEOTIDE SEQUENCE [LARGE SCALE GENOMIC DNA]</scope>
    <source>
        <strain evidence="1 2">YK-624</strain>
    </source>
</reference>
<proteinExistence type="predicted"/>
<dbReference type="OrthoDB" id="2269034at2759"/>
<gene>
    <name evidence="1" type="ORF">PsYK624_025880</name>
</gene>
<accession>A0A9P3G058</accession>
<dbReference type="EMBL" id="BPQB01000004">
    <property type="protein sequence ID" value="GJE86508.1"/>
    <property type="molecule type" value="Genomic_DNA"/>
</dbReference>
<evidence type="ECO:0000313" key="1">
    <source>
        <dbReference type="EMBL" id="GJE86508.1"/>
    </source>
</evidence>
<protein>
    <recommendedName>
        <fullName evidence="3">RNI-like protein</fullName>
    </recommendedName>
</protein>
<dbReference type="Proteomes" id="UP000703269">
    <property type="component" value="Unassembled WGS sequence"/>
</dbReference>
<evidence type="ECO:0000313" key="2">
    <source>
        <dbReference type="Proteomes" id="UP000703269"/>
    </source>
</evidence>
<evidence type="ECO:0008006" key="3">
    <source>
        <dbReference type="Google" id="ProtNLM"/>
    </source>
</evidence>
<name>A0A9P3G058_9APHY</name>
<dbReference type="AlphaFoldDB" id="A0A9P3G058"/>
<organism evidence="1 2">
    <name type="scientific">Phanerochaete sordida</name>
    <dbReference type="NCBI Taxonomy" id="48140"/>
    <lineage>
        <taxon>Eukaryota</taxon>
        <taxon>Fungi</taxon>
        <taxon>Dikarya</taxon>
        <taxon>Basidiomycota</taxon>
        <taxon>Agaricomycotina</taxon>
        <taxon>Agaricomycetes</taxon>
        <taxon>Polyporales</taxon>
        <taxon>Phanerochaetaceae</taxon>
        <taxon>Phanerochaete</taxon>
    </lineage>
</organism>
<comment type="caution">
    <text evidence="1">The sequence shown here is derived from an EMBL/GenBank/DDBJ whole genome shotgun (WGS) entry which is preliminary data.</text>
</comment>